<feature type="binding site" evidence="6">
    <location>
        <position position="83"/>
    </location>
    <ligand>
        <name>Mg(2+)</name>
        <dbReference type="ChEBI" id="CHEBI:18420"/>
        <label>2</label>
    </ligand>
</feature>
<dbReference type="Gene3D" id="3.30.540.10">
    <property type="entry name" value="Fructose-1,6-Bisphosphatase, subunit A, domain 1"/>
    <property type="match status" value="1"/>
</dbReference>
<evidence type="ECO:0000313" key="8">
    <source>
        <dbReference type="EMBL" id="KDR95229.1"/>
    </source>
</evidence>
<dbReference type="InterPro" id="IPR050725">
    <property type="entry name" value="CysQ/Inositol_MonoPase"/>
</dbReference>
<keyword evidence="6" id="KW-0472">Membrane</keyword>
<feature type="binding site" evidence="6">
    <location>
        <begin position="85"/>
        <end position="88"/>
    </location>
    <ligand>
        <name>substrate</name>
    </ligand>
</feature>
<gene>
    <name evidence="6 8" type="primary">cysQ</name>
    <name evidence="8" type="ORF">CLIT_11c02580</name>
</gene>
<keyword evidence="6" id="KW-1003">Cell membrane</keyword>
<feature type="binding site" evidence="6">
    <location>
        <position position="65"/>
    </location>
    <ligand>
        <name>Mg(2+)</name>
        <dbReference type="ChEBI" id="CHEBI:18420"/>
        <label>1</label>
    </ligand>
</feature>
<dbReference type="FunFam" id="3.30.540.10:FF:000003">
    <property type="entry name" value="Inositol-1-monophosphatase"/>
    <property type="match status" value="1"/>
</dbReference>
<organism evidence="8 9">
    <name type="scientific">Peptoclostridium litorale DSM 5388</name>
    <dbReference type="NCBI Taxonomy" id="1121324"/>
    <lineage>
        <taxon>Bacteria</taxon>
        <taxon>Bacillati</taxon>
        <taxon>Bacillota</taxon>
        <taxon>Clostridia</taxon>
        <taxon>Peptostreptococcales</taxon>
        <taxon>Peptoclostridiaceae</taxon>
        <taxon>Peptoclostridium</taxon>
    </lineage>
</organism>
<dbReference type="InterPro" id="IPR000760">
    <property type="entry name" value="Inositol_monophosphatase-like"/>
</dbReference>
<evidence type="ECO:0000256" key="2">
    <source>
        <dbReference type="ARBA" id="ARBA00001946"/>
    </source>
</evidence>
<dbReference type="NCBIfam" id="TIGR01331">
    <property type="entry name" value="bisphos_cysQ"/>
    <property type="match status" value="1"/>
</dbReference>
<evidence type="ECO:0000256" key="4">
    <source>
        <dbReference type="ARBA" id="ARBA00022801"/>
    </source>
</evidence>
<comment type="similarity">
    <text evidence="6">Belongs to the inositol monophosphatase superfamily. CysQ family.</text>
</comment>
<dbReference type="GO" id="GO:0000103">
    <property type="term" value="P:sulfate assimilation"/>
    <property type="evidence" value="ECO:0007669"/>
    <property type="project" value="TreeGrafter"/>
</dbReference>
<proteinExistence type="inferred from homology"/>
<reference evidence="8 9" key="1">
    <citation type="submission" date="2014-03" db="EMBL/GenBank/DDBJ databases">
        <title>Genome sequence of Clostridium litorale W6, DSM 5388.</title>
        <authorList>
            <person name="Poehlein A."/>
            <person name="Jagirdar A."/>
            <person name="Khonsari B."/>
            <person name="Chibani C.M."/>
            <person name="Gutierrez Gutierrez D.A."/>
            <person name="Davydova E."/>
            <person name="Alghaithi H.S."/>
            <person name="Nair K.P."/>
            <person name="Dhamotharan K."/>
            <person name="Chandran L."/>
            <person name="G W."/>
            <person name="Daniel R."/>
        </authorList>
    </citation>
    <scope>NUCLEOTIDE SEQUENCE [LARGE SCALE GENOMIC DNA]</scope>
    <source>
        <strain evidence="8 9">W6</strain>
    </source>
</reference>
<dbReference type="eggNOG" id="COG1218">
    <property type="taxonomic scope" value="Bacteria"/>
</dbReference>
<feature type="binding site" evidence="6">
    <location>
        <position position="86"/>
    </location>
    <ligand>
        <name>Mg(2+)</name>
        <dbReference type="ChEBI" id="CHEBI:18420"/>
        <label>2</label>
    </ligand>
</feature>
<dbReference type="RefSeq" id="WP_038265350.1">
    <property type="nucleotide sequence ID" value="NZ_FSRH01000002.1"/>
</dbReference>
<dbReference type="Proteomes" id="UP000027946">
    <property type="component" value="Unassembled WGS sequence"/>
</dbReference>
<feature type="binding site" evidence="7">
    <location>
        <position position="209"/>
    </location>
    <ligand>
        <name>Mg(2+)</name>
        <dbReference type="ChEBI" id="CHEBI:18420"/>
        <label>1</label>
        <note>catalytic</note>
    </ligand>
</feature>
<dbReference type="InterPro" id="IPR006240">
    <property type="entry name" value="CysQ"/>
</dbReference>
<dbReference type="Pfam" id="PF00459">
    <property type="entry name" value="Inositol_P"/>
    <property type="match status" value="1"/>
</dbReference>
<sequence length="256" mass="28856">MNRDVEVAIELAVSAGKKILEIYDSKFEISLKEDKSPLTDADKAANRIIVEGLKKEFPDHAVLSEEMQDDLSRLESEYCWLVDPLDGTKEFINKNGEFTVNIALVKDGHPKIGVVYIPVTDELFFAKQGMGAFHRKKCVDQTISTSKRTSNLTILVSRSHRSEAVDRLIEQNRDKIGDVKEAGSSLKGCLIAKGDADVYYRFGPTREWDTAAMHCIVEEAGGIVNQIDDTRLIYNKRNTLNEKGFYVINRIENKLI</sequence>
<feature type="binding site" evidence="7">
    <location>
        <position position="83"/>
    </location>
    <ligand>
        <name>Mg(2+)</name>
        <dbReference type="ChEBI" id="CHEBI:18420"/>
        <label>1</label>
        <note>catalytic</note>
    </ligand>
</feature>
<dbReference type="OrthoDB" id="9772456at2"/>
<comment type="caution">
    <text evidence="8">The sequence shown here is derived from an EMBL/GenBank/DDBJ whole genome shotgun (WGS) entry which is preliminary data.</text>
</comment>
<dbReference type="PANTHER" id="PTHR43028">
    <property type="entry name" value="3'(2'),5'-BISPHOSPHATE NUCLEOTIDASE 1"/>
    <property type="match status" value="1"/>
</dbReference>
<keyword evidence="4 6" id="KW-0378">Hydrolase</keyword>
<dbReference type="PANTHER" id="PTHR43028:SF5">
    <property type="entry name" value="3'(2'),5'-BISPHOSPHATE NUCLEOTIDASE 1"/>
    <property type="match status" value="1"/>
</dbReference>
<dbReference type="GO" id="GO:0000287">
    <property type="term" value="F:magnesium ion binding"/>
    <property type="evidence" value="ECO:0007669"/>
    <property type="project" value="UniProtKB-UniRule"/>
</dbReference>
<evidence type="ECO:0000256" key="6">
    <source>
        <dbReference type="HAMAP-Rule" id="MF_02095"/>
    </source>
</evidence>
<accession>A0A069RDT2</accession>
<comment type="function">
    <text evidence="6">Converts adenosine-3',5'-bisphosphate (PAP) to AMP.</text>
</comment>
<evidence type="ECO:0000256" key="1">
    <source>
        <dbReference type="ARBA" id="ARBA00001625"/>
    </source>
</evidence>
<dbReference type="STRING" id="1121324.CLIT_11c02580"/>
<dbReference type="SUPFAM" id="SSF56655">
    <property type="entry name" value="Carbohydrate phosphatase"/>
    <property type="match status" value="1"/>
</dbReference>
<evidence type="ECO:0000256" key="5">
    <source>
        <dbReference type="ARBA" id="ARBA00022842"/>
    </source>
</evidence>
<dbReference type="PROSITE" id="PS00629">
    <property type="entry name" value="IMP_1"/>
    <property type="match status" value="1"/>
</dbReference>
<feature type="binding site" evidence="6">
    <location>
        <position position="83"/>
    </location>
    <ligand>
        <name>Mg(2+)</name>
        <dbReference type="ChEBI" id="CHEBI:18420"/>
        <label>1</label>
    </ligand>
</feature>
<comment type="cofactor">
    <cofactor evidence="2 6 7">
        <name>Mg(2+)</name>
        <dbReference type="ChEBI" id="CHEBI:18420"/>
    </cofactor>
</comment>
<dbReference type="EMBL" id="JJMM01000011">
    <property type="protein sequence ID" value="KDR95229.1"/>
    <property type="molecule type" value="Genomic_DNA"/>
</dbReference>
<keyword evidence="5 6" id="KW-0460">Magnesium</keyword>
<feature type="binding site" evidence="6">
    <location>
        <position position="209"/>
    </location>
    <ligand>
        <name>substrate</name>
    </ligand>
</feature>
<keyword evidence="9" id="KW-1185">Reference proteome</keyword>
<dbReference type="GO" id="GO:0008441">
    <property type="term" value="F:3'(2'),5'-bisphosphate nucleotidase activity"/>
    <property type="evidence" value="ECO:0007669"/>
    <property type="project" value="UniProtKB-UniRule"/>
</dbReference>
<evidence type="ECO:0000256" key="7">
    <source>
        <dbReference type="PIRSR" id="PIRSR600760-2"/>
    </source>
</evidence>
<protein>
    <recommendedName>
        <fullName evidence="6">3'(2'),5'-bisphosphate nucleotidase CysQ</fullName>
        <ecNumber evidence="6">3.1.3.7</ecNumber>
    </recommendedName>
    <alternativeName>
        <fullName evidence="6">3'(2'),5-bisphosphonucleoside 3'(2')-phosphohydrolase</fullName>
    </alternativeName>
    <alternativeName>
        <fullName evidence="6">3'-phosphoadenosine 5'-phosphate phosphatase</fullName>
        <shortName evidence="6">PAP phosphatase</shortName>
    </alternativeName>
</protein>
<comment type="subcellular location">
    <subcellularLocation>
        <location evidence="6">Cell membrane</location>
        <topology evidence="6">Peripheral membrane protein</topology>
        <orientation evidence="6">Cytoplasmic side</orientation>
    </subcellularLocation>
</comment>
<dbReference type="PRINTS" id="PR00377">
    <property type="entry name" value="IMPHPHTASES"/>
</dbReference>
<dbReference type="GO" id="GO:0050427">
    <property type="term" value="P:3'-phosphoadenosine 5'-phosphosulfate metabolic process"/>
    <property type="evidence" value="ECO:0007669"/>
    <property type="project" value="TreeGrafter"/>
</dbReference>
<feature type="binding site" evidence="6">
    <location>
        <position position="85"/>
    </location>
    <ligand>
        <name>Mg(2+)</name>
        <dbReference type="ChEBI" id="CHEBI:18420"/>
        <label>1</label>
    </ligand>
</feature>
<keyword evidence="3 6" id="KW-0479">Metal-binding</keyword>
<dbReference type="EC" id="3.1.3.7" evidence="6"/>
<evidence type="ECO:0000313" key="9">
    <source>
        <dbReference type="Proteomes" id="UP000027946"/>
    </source>
</evidence>
<feature type="binding site" evidence="6">
    <location>
        <position position="65"/>
    </location>
    <ligand>
        <name>substrate</name>
    </ligand>
</feature>
<feature type="binding site" evidence="7">
    <location>
        <position position="85"/>
    </location>
    <ligand>
        <name>Mg(2+)</name>
        <dbReference type="ChEBI" id="CHEBI:18420"/>
        <label>1</label>
        <note>catalytic</note>
    </ligand>
</feature>
<dbReference type="HAMAP" id="MF_02095">
    <property type="entry name" value="CysQ"/>
    <property type="match status" value="1"/>
</dbReference>
<dbReference type="CDD" id="cd01638">
    <property type="entry name" value="CysQ"/>
    <property type="match status" value="1"/>
</dbReference>
<feature type="binding site" evidence="7">
    <location>
        <position position="65"/>
    </location>
    <ligand>
        <name>Mg(2+)</name>
        <dbReference type="ChEBI" id="CHEBI:18420"/>
        <label>1</label>
        <note>catalytic</note>
    </ligand>
</feature>
<comment type="catalytic activity">
    <reaction evidence="1 6">
        <text>adenosine 3',5'-bisphosphate + H2O = AMP + phosphate</text>
        <dbReference type="Rhea" id="RHEA:10040"/>
        <dbReference type="ChEBI" id="CHEBI:15377"/>
        <dbReference type="ChEBI" id="CHEBI:43474"/>
        <dbReference type="ChEBI" id="CHEBI:58343"/>
        <dbReference type="ChEBI" id="CHEBI:456215"/>
        <dbReference type="EC" id="3.1.3.7"/>
    </reaction>
</comment>
<feature type="binding site" evidence="6">
    <location>
        <position position="209"/>
    </location>
    <ligand>
        <name>Mg(2+)</name>
        <dbReference type="ChEBI" id="CHEBI:18420"/>
        <label>2</label>
    </ligand>
</feature>
<dbReference type="Gene3D" id="3.40.190.80">
    <property type="match status" value="1"/>
</dbReference>
<dbReference type="InterPro" id="IPR020583">
    <property type="entry name" value="Inositol_monoP_metal-BS"/>
</dbReference>
<name>A0A069RDT2_PEPLI</name>
<feature type="binding site" evidence="7">
    <location>
        <position position="86"/>
    </location>
    <ligand>
        <name>Mg(2+)</name>
        <dbReference type="ChEBI" id="CHEBI:18420"/>
        <label>1</label>
        <note>catalytic</note>
    </ligand>
</feature>
<dbReference type="GO" id="GO:0005886">
    <property type="term" value="C:plasma membrane"/>
    <property type="evidence" value="ECO:0007669"/>
    <property type="project" value="UniProtKB-SubCell"/>
</dbReference>
<evidence type="ECO:0000256" key="3">
    <source>
        <dbReference type="ARBA" id="ARBA00022723"/>
    </source>
</evidence>
<dbReference type="AlphaFoldDB" id="A0A069RDT2"/>